<keyword evidence="12" id="KW-0675">Receptor</keyword>
<gene>
    <name evidence="12" type="ORF">POM99_11410</name>
</gene>
<keyword evidence="3" id="KW-1134">Transmembrane beta strand</keyword>
<dbReference type="InterPro" id="IPR000531">
    <property type="entry name" value="Beta-barrel_TonB"/>
</dbReference>
<evidence type="ECO:0000256" key="6">
    <source>
        <dbReference type="ARBA" id="ARBA00023004"/>
    </source>
</evidence>
<dbReference type="InterPro" id="IPR039426">
    <property type="entry name" value="TonB-dep_rcpt-like"/>
</dbReference>
<evidence type="ECO:0000256" key="7">
    <source>
        <dbReference type="ARBA" id="ARBA00023065"/>
    </source>
</evidence>
<keyword evidence="4" id="KW-0410">Iron transport</keyword>
<dbReference type="PANTHER" id="PTHR32552">
    <property type="entry name" value="FERRICHROME IRON RECEPTOR-RELATED"/>
    <property type="match status" value="1"/>
</dbReference>
<evidence type="ECO:0000256" key="1">
    <source>
        <dbReference type="ARBA" id="ARBA00004571"/>
    </source>
</evidence>
<evidence type="ECO:0000313" key="13">
    <source>
        <dbReference type="Proteomes" id="UP001222770"/>
    </source>
</evidence>
<keyword evidence="6" id="KW-0408">Iron</keyword>
<accession>A0ABT6CJ33</accession>
<comment type="caution">
    <text evidence="12">The sequence shown here is derived from an EMBL/GenBank/DDBJ whole genome shotgun (WGS) entry which is preliminary data.</text>
</comment>
<keyword evidence="8" id="KW-0798">TonB box</keyword>
<name>A0ABT6CJ33_9SPHN</name>
<dbReference type="RefSeq" id="WP_277277864.1">
    <property type="nucleotide sequence ID" value="NZ_JAROCY010000009.1"/>
</dbReference>
<evidence type="ECO:0000256" key="5">
    <source>
        <dbReference type="ARBA" id="ARBA00022692"/>
    </source>
</evidence>
<dbReference type="Proteomes" id="UP001222770">
    <property type="component" value="Unassembled WGS sequence"/>
</dbReference>
<dbReference type="EMBL" id="JAROCY010000009">
    <property type="protein sequence ID" value="MDF8333811.1"/>
    <property type="molecule type" value="Genomic_DNA"/>
</dbReference>
<keyword evidence="7" id="KW-0406">Ion transport</keyword>
<evidence type="ECO:0000256" key="2">
    <source>
        <dbReference type="ARBA" id="ARBA00022448"/>
    </source>
</evidence>
<proteinExistence type="predicted"/>
<feature type="domain" description="TonB-dependent receptor-like beta-barrel" evidence="11">
    <location>
        <begin position="83"/>
        <end position="553"/>
    </location>
</feature>
<evidence type="ECO:0000256" key="8">
    <source>
        <dbReference type="ARBA" id="ARBA00023077"/>
    </source>
</evidence>
<evidence type="ECO:0000256" key="4">
    <source>
        <dbReference type="ARBA" id="ARBA00022496"/>
    </source>
</evidence>
<comment type="subcellular location">
    <subcellularLocation>
        <location evidence="1">Cell outer membrane</location>
        <topology evidence="1">Multi-pass membrane protein</topology>
    </subcellularLocation>
</comment>
<evidence type="ECO:0000259" key="11">
    <source>
        <dbReference type="Pfam" id="PF00593"/>
    </source>
</evidence>
<dbReference type="SUPFAM" id="SSF56935">
    <property type="entry name" value="Porins"/>
    <property type="match status" value="1"/>
</dbReference>
<protein>
    <submittedName>
        <fullName evidence="12">TonB-dependent receptor</fullName>
    </submittedName>
</protein>
<evidence type="ECO:0000256" key="9">
    <source>
        <dbReference type="ARBA" id="ARBA00023136"/>
    </source>
</evidence>
<dbReference type="PANTHER" id="PTHR32552:SF81">
    <property type="entry name" value="TONB-DEPENDENT OUTER MEMBRANE RECEPTOR"/>
    <property type="match status" value="1"/>
</dbReference>
<evidence type="ECO:0000256" key="3">
    <source>
        <dbReference type="ARBA" id="ARBA00022452"/>
    </source>
</evidence>
<reference evidence="12 13" key="1">
    <citation type="submission" date="2023-03" db="EMBL/GenBank/DDBJ databases">
        <title>Novosphingobium cyanobacteriorum sp. nov., isolated from a eutrophic reservoir during the Microcystis bloom period.</title>
        <authorList>
            <person name="Kang M."/>
            <person name="Le V."/>
            <person name="Ko S.-R."/>
            <person name="Lee S.-A."/>
            <person name="Ahn C.-Y."/>
        </authorList>
    </citation>
    <scope>NUCLEOTIDE SEQUENCE [LARGE SCALE GENOMIC DNA]</scope>
    <source>
        <strain evidence="12 13">HBC54</strain>
    </source>
</reference>
<dbReference type="InterPro" id="IPR036942">
    <property type="entry name" value="Beta-barrel_TonB_sf"/>
</dbReference>
<keyword evidence="13" id="KW-1185">Reference proteome</keyword>
<dbReference type="Gene3D" id="2.40.170.20">
    <property type="entry name" value="TonB-dependent receptor, beta-barrel domain"/>
    <property type="match status" value="1"/>
</dbReference>
<keyword evidence="5" id="KW-0812">Transmembrane</keyword>
<sequence>MKGHVSGPISDTLSYRVSAQTTQAGDWQKSATRDATLGQTSFYQGRVQVLWQPSETMRFTVMANAWQDRSDTQAGQVNALVPQNPLNVDATAALLAQPVTVGRNNRIADWDPGVDYRNNNRFYQFALRGEVDLTQTITLTSITSYSNYRQRENRDIDGTPLQVLLVTPYGDLESFSQELRLTGHSGPVKWIVGGNYSRDIGTEFQRYAIRQQTNNAPVGIPLLLADLTTDTRARTYAAFANADFELTSALTATGAIRYTRSNRNFTGCMRDSGDGALAGTLAVIQFVAKGALGLPPGPVPLPGNCATLDDNYDAGLTNDRLSESNVSWRTGLKFAPDRDFMVYANVSRGYKSGQFPTILASRSFSFQPVTQEKLTAYEVGTKISLADHKVDVSAAAFYYDYRNKQVRGRYLDPIFFTLEKLDNVPKSDVAGGEIQISMRPAQGLTVNLAGSYTDAKIRKYVGIDQLGASVDFANTQIPFTSKWQAVADADYRIPVGADHEISIGSTLTYTGKSNAFLGADPVGALKGRTLLDLRAGYGAQDGSWQVFAWGRNVTEARYQNFILRVTDTVIGYAGRPATYGVTLTTKFK</sequence>
<dbReference type="Pfam" id="PF00593">
    <property type="entry name" value="TonB_dep_Rec_b-barrel"/>
    <property type="match status" value="1"/>
</dbReference>
<evidence type="ECO:0000256" key="10">
    <source>
        <dbReference type="ARBA" id="ARBA00023237"/>
    </source>
</evidence>
<evidence type="ECO:0000313" key="12">
    <source>
        <dbReference type="EMBL" id="MDF8333811.1"/>
    </source>
</evidence>
<keyword evidence="10" id="KW-0998">Cell outer membrane</keyword>
<keyword evidence="2" id="KW-0813">Transport</keyword>
<organism evidence="12 13">
    <name type="scientific">Novosphingobium cyanobacteriorum</name>
    <dbReference type="NCBI Taxonomy" id="3024215"/>
    <lineage>
        <taxon>Bacteria</taxon>
        <taxon>Pseudomonadati</taxon>
        <taxon>Pseudomonadota</taxon>
        <taxon>Alphaproteobacteria</taxon>
        <taxon>Sphingomonadales</taxon>
        <taxon>Sphingomonadaceae</taxon>
        <taxon>Novosphingobium</taxon>
    </lineage>
</organism>
<keyword evidence="9" id="KW-0472">Membrane</keyword>